<reference evidence="1" key="2">
    <citation type="submission" date="2013-04" db="UniProtKB">
        <authorList>
            <consortium name="EnsemblPlants"/>
        </authorList>
    </citation>
    <scope>IDENTIFICATION</scope>
</reference>
<accession>J3MM67</accession>
<dbReference type="AlphaFoldDB" id="J3MM67"/>
<dbReference type="HOGENOM" id="CLU_2929671_0_0_1"/>
<name>J3MM67_ORYBR</name>
<dbReference type="EnsemblPlants" id="OB07G24990.1">
    <property type="protein sequence ID" value="OB07G24990.1"/>
    <property type="gene ID" value="OB07G24990"/>
</dbReference>
<reference evidence="1" key="1">
    <citation type="journal article" date="2013" name="Nat. Commun.">
        <title>Whole-genome sequencing of Oryza brachyantha reveals mechanisms underlying Oryza genome evolution.</title>
        <authorList>
            <person name="Chen J."/>
            <person name="Huang Q."/>
            <person name="Gao D."/>
            <person name="Wang J."/>
            <person name="Lang Y."/>
            <person name="Liu T."/>
            <person name="Li B."/>
            <person name="Bai Z."/>
            <person name="Luis Goicoechea J."/>
            <person name="Liang C."/>
            <person name="Chen C."/>
            <person name="Zhang W."/>
            <person name="Sun S."/>
            <person name="Liao Y."/>
            <person name="Zhang X."/>
            <person name="Yang L."/>
            <person name="Song C."/>
            <person name="Wang M."/>
            <person name="Shi J."/>
            <person name="Liu G."/>
            <person name="Liu J."/>
            <person name="Zhou H."/>
            <person name="Zhou W."/>
            <person name="Yu Q."/>
            <person name="An N."/>
            <person name="Chen Y."/>
            <person name="Cai Q."/>
            <person name="Wang B."/>
            <person name="Liu B."/>
            <person name="Min J."/>
            <person name="Huang Y."/>
            <person name="Wu H."/>
            <person name="Li Z."/>
            <person name="Zhang Y."/>
            <person name="Yin Y."/>
            <person name="Song W."/>
            <person name="Jiang J."/>
            <person name="Jackson S.A."/>
            <person name="Wing R.A."/>
            <person name="Wang J."/>
            <person name="Chen M."/>
        </authorList>
    </citation>
    <scope>NUCLEOTIDE SEQUENCE [LARGE SCALE GENOMIC DNA]</scope>
    <source>
        <strain evidence="1">cv. IRGC 101232</strain>
    </source>
</reference>
<dbReference type="Gramene" id="OB07G24990.1">
    <property type="protein sequence ID" value="OB07G24990.1"/>
    <property type="gene ID" value="OB07G24990"/>
</dbReference>
<evidence type="ECO:0000313" key="2">
    <source>
        <dbReference type="Proteomes" id="UP000006038"/>
    </source>
</evidence>
<sequence length="61" mass="6924">TTRSFPLRNNRKFEKDIIIPGRRHGLRRITGGQDILDVSIDRSRTKCELRLGDSVAVSQCA</sequence>
<proteinExistence type="predicted"/>
<keyword evidence="2" id="KW-1185">Reference proteome</keyword>
<protein>
    <submittedName>
        <fullName evidence="1">Uncharacterized protein</fullName>
    </submittedName>
</protein>
<dbReference type="Proteomes" id="UP000006038">
    <property type="component" value="Chromosome 7"/>
</dbReference>
<organism evidence="1">
    <name type="scientific">Oryza brachyantha</name>
    <name type="common">malo sina</name>
    <dbReference type="NCBI Taxonomy" id="4533"/>
    <lineage>
        <taxon>Eukaryota</taxon>
        <taxon>Viridiplantae</taxon>
        <taxon>Streptophyta</taxon>
        <taxon>Embryophyta</taxon>
        <taxon>Tracheophyta</taxon>
        <taxon>Spermatophyta</taxon>
        <taxon>Magnoliopsida</taxon>
        <taxon>Liliopsida</taxon>
        <taxon>Poales</taxon>
        <taxon>Poaceae</taxon>
        <taxon>BOP clade</taxon>
        <taxon>Oryzoideae</taxon>
        <taxon>Oryzeae</taxon>
        <taxon>Oryzinae</taxon>
        <taxon>Oryza</taxon>
    </lineage>
</organism>
<evidence type="ECO:0000313" key="1">
    <source>
        <dbReference type="EnsemblPlants" id="OB07G24990.1"/>
    </source>
</evidence>